<comment type="caution">
    <text evidence="2">The sequence shown here is derived from an EMBL/GenBank/DDBJ whole genome shotgun (WGS) entry which is preliminary data.</text>
</comment>
<keyword evidence="1" id="KW-1133">Transmembrane helix</keyword>
<dbReference type="SUPFAM" id="SSF50965">
    <property type="entry name" value="Galactose oxidase, central domain"/>
    <property type="match status" value="1"/>
</dbReference>
<dbReference type="Proteomes" id="UP000023152">
    <property type="component" value="Unassembled WGS sequence"/>
</dbReference>
<dbReference type="OrthoDB" id="10251809at2759"/>
<evidence type="ECO:0000313" key="3">
    <source>
        <dbReference type="Proteomes" id="UP000023152"/>
    </source>
</evidence>
<keyword evidence="1" id="KW-0812">Transmembrane</keyword>
<dbReference type="EMBL" id="ASPP01023018">
    <property type="protein sequence ID" value="ETO10884.1"/>
    <property type="molecule type" value="Genomic_DNA"/>
</dbReference>
<evidence type="ECO:0000256" key="1">
    <source>
        <dbReference type="SAM" id="Phobius"/>
    </source>
</evidence>
<dbReference type="InterPro" id="IPR011043">
    <property type="entry name" value="Gal_Oxase/kelch_b-propeller"/>
</dbReference>
<protein>
    <recommendedName>
        <fullName evidence="4">Kelch motif family protein</fullName>
    </recommendedName>
</protein>
<proteinExistence type="predicted"/>
<dbReference type="AlphaFoldDB" id="X6MAM1"/>
<gene>
    <name evidence="2" type="ORF">RFI_26495</name>
</gene>
<keyword evidence="1" id="KW-0472">Membrane</keyword>
<evidence type="ECO:0008006" key="4">
    <source>
        <dbReference type="Google" id="ProtNLM"/>
    </source>
</evidence>
<sequence>MNYVSIWSNENNESKELDELNKCNQWVPFTDSNNFRLSLEKIVLIGGSNNNLLFITYLYHNISVFDLSKFQFIKRNTLPTNNYIEYHCFVSKSANEQGQEKINTNKEKNNQNFQMFLFHKDTGLAIEYNENSNTFQFHKLPVCGDVASLFRYACVCINDVIFFFGGWNIIFNSKKKWKTFENVLPSPLENCPAILSEVTIIYTLLEEKLYKGNSINSHESKCMGCSAIGNDLFIYFLVVKLEINYIT</sequence>
<feature type="transmembrane region" description="Helical" evidence="1">
    <location>
        <begin position="149"/>
        <end position="170"/>
    </location>
</feature>
<name>X6MAM1_RETFI</name>
<reference evidence="2 3" key="1">
    <citation type="journal article" date="2013" name="Curr. Biol.">
        <title>The Genome of the Foraminiferan Reticulomyxa filosa.</title>
        <authorList>
            <person name="Glockner G."/>
            <person name="Hulsmann N."/>
            <person name="Schleicher M."/>
            <person name="Noegel A.A."/>
            <person name="Eichinger L."/>
            <person name="Gallinger C."/>
            <person name="Pawlowski J."/>
            <person name="Sierra R."/>
            <person name="Euteneuer U."/>
            <person name="Pillet L."/>
            <person name="Moustafa A."/>
            <person name="Platzer M."/>
            <person name="Groth M."/>
            <person name="Szafranski K."/>
            <person name="Schliwa M."/>
        </authorList>
    </citation>
    <scope>NUCLEOTIDE SEQUENCE [LARGE SCALE GENOMIC DNA]</scope>
</reference>
<evidence type="ECO:0000313" key="2">
    <source>
        <dbReference type="EMBL" id="ETO10884.1"/>
    </source>
</evidence>
<organism evidence="2 3">
    <name type="scientific">Reticulomyxa filosa</name>
    <dbReference type="NCBI Taxonomy" id="46433"/>
    <lineage>
        <taxon>Eukaryota</taxon>
        <taxon>Sar</taxon>
        <taxon>Rhizaria</taxon>
        <taxon>Retaria</taxon>
        <taxon>Foraminifera</taxon>
        <taxon>Monothalamids</taxon>
        <taxon>Reticulomyxidae</taxon>
        <taxon>Reticulomyxa</taxon>
    </lineage>
</organism>
<keyword evidence="3" id="KW-1185">Reference proteome</keyword>
<accession>X6MAM1</accession>